<comment type="caution">
    <text evidence="1">The sequence shown here is derived from an EMBL/GenBank/DDBJ whole genome shotgun (WGS) entry which is preliminary data.</text>
</comment>
<dbReference type="Proteomes" id="UP000318878">
    <property type="component" value="Unassembled WGS sequence"/>
</dbReference>
<dbReference type="Pfam" id="PF14100">
    <property type="entry name" value="DUF6807"/>
    <property type="match status" value="1"/>
</dbReference>
<name>A0A5C5VM64_9BACT</name>
<evidence type="ECO:0008006" key="3">
    <source>
        <dbReference type="Google" id="ProtNLM"/>
    </source>
</evidence>
<gene>
    <name evidence="1" type="ORF">Enr8_05360</name>
</gene>
<evidence type="ECO:0000313" key="2">
    <source>
        <dbReference type="Proteomes" id="UP000318878"/>
    </source>
</evidence>
<protein>
    <recommendedName>
        <fullName evidence="3">Methane oxygenase PmoA</fullName>
    </recommendedName>
</protein>
<keyword evidence="2" id="KW-1185">Reference proteome</keyword>
<dbReference type="InterPro" id="IPR029475">
    <property type="entry name" value="DUF6807"/>
</dbReference>
<dbReference type="EMBL" id="SJPF01000001">
    <property type="protein sequence ID" value="TWT38842.1"/>
    <property type="molecule type" value="Genomic_DNA"/>
</dbReference>
<organism evidence="1 2">
    <name type="scientific">Blastopirellula retiformator</name>
    <dbReference type="NCBI Taxonomy" id="2527970"/>
    <lineage>
        <taxon>Bacteria</taxon>
        <taxon>Pseudomonadati</taxon>
        <taxon>Planctomycetota</taxon>
        <taxon>Planctomycetia</taxon>
        <taxon>Pirellulales</taxon>
        <taxon>Pirellulaceae</taxon>
        <taxon>Blastopirellula</taxon>
    </lineage>
</organism>
<proteinExistence type="predicted"/>
<reference evidence="1 2" key="1">
    <citation type="submission" date="2019-02" db="EMBL/GenBank/DDBJ databases">
        <title>Deep-cultivation of Planctomycetes and their phenomic and genomic characterization uncovers novel biology.</title>
        <authorList>
            <person name="Wiegand S."/>
            <person name="Jogler M."/>
            <person name="Boedeker C."/>
            <person name="Pinto D."/>
            <person name="Vollmers J."/>
            <person name="Rivas-Marin E."/>
            <person name="Kohn T."/>
            <person name="Peeters S.H."/>
            <person name="Heuer A."/>
            <person name="Rast P."/>
            <person name="Oberbeckmann S."/>
            <person name="Bunk B."/>
            <person name="Jeske O."/>
            <person name="Meyerdierks A."/>
            <person name="Storesund J.E."/>
            <person name="Kallscheuer N."/>
            <person name="Luecker S."/>
            <person name="Lage O.M."/>
            <person name="Pohl T."/>
            <person name="Merkel B.J."/>
            <person name="Hornburger P."/>
            <person name="Mueller R.-W."/>
            <person name="Bruemmer F."/>
            <person name="Labrenz M."/>
            <person name="Spormann A.M."/>
            <person name="Op Den Camp H."/>
            <person name="Overmann J."/>
            <person name="Amann R."/>
            <person name="Jetten M.S.M."/>
            <person name="Mascher T."/>
            <person name="Medema M.H."/>
            <person name="Devos D.P."/>
            <person name="Kaster A.-K."/>
            <person name="Ovreas L."/>
            <person name="Rohde M."/>
            <person name="Galperin M.Y."/>
            <person name="Jogler C."/>
        </authorList>
    </citation>
    <scope>NUCLEOTIDE SEQUENCE [LARGE SCALE GENOMIC DNA]</scope>
    <source>
        <strain evidence="1 2">Enr8</strain>
    </source>
</reference>
<sequence length="420" mass="46971">MVRSIGKILENSWSGPVVTVCGRWKSAPAVVLLLVASASGQQPQVLENQGNTAISGFSATREVDWPAGQDDAVRSGRQGNVDFQFVPNRENHQRGRYFLRLAKKIPSGGEVTVLADPQKTLPDAVVVERRLDQLVVQIGGKELLRYHLGLLPSPDASQPEYGRSGFLHPVRTPLGKIVTDDFPPDHMHQHGAMFAWTDTTFAGRKVDFWNSFKKQGRVEHRRLLRTFSGPIVGGFDVELAHVDLTSGKPIDVLYETWSVRAYASADPFLLEIESVQQAAGEEPLKIRQYHYGGMAFRGSRKWYQTPQAGFLTSEGKDRLAGNHSRPRWVEMFGPAEKTPLAGITVMDSPENFRFPQPVRLHPDKPYFSFSPQVEGGFEIDSKSTYRSRYLAVPHDGPVDRQKVEAIWRSFANPLTLKETP</sequence>
<accession>A0A5C5VM64</accession>
<evidence type="ECO:0000313" key="1">
    <source>
        <dbReference type="EMBL" id="TWT38842.1"/>
    </source>
</evidence>
<dbReference type="AlphaFoldDB" id="A0A5C5VM64"/>